<dbReference type="InterPro" id="IPR002213">
    <property type="entry name" value="UDP_glucos_trans"/>
</dbReference>
<dbReference type="EMBL" id="JBBWWQ010000002">
    <property type="protein sequence ID" value="KAK8954532.1"/>
    <property type="molecule type" value="Genomic_DNA"/>
</dbReference>
<proteinExistence type="inferred from homology"/>
<feature type="region of interest" description="Disordered" evidence="4">
    <location>
        <begin position="1"/>
        <end position="21"/>
    </location>
</feature>
<dbReference type="Pfam" id="PF00201">
    <property type="entry name" value="UDPGT"/>
    <property type="match status" value="1"/>
</dbReference>
<dbReference type="Gene3D" id="3.40.50.2000">
    <property type="entry name" value="Glycogen Phosphorylase B"/>
    <property type="match status" value="2"/>
</dbReference>
<evidence type="ECO:0000256" key="3">
    <source>
        <dbReference type="ARBA" id="ARBA00022679"/>
    </source>
</evidence>
<dbReference type="GO" id="GO:0080044">
    <property type="term" value="F:quercetin 7-O-glucosyltransferase activity"/>
    <property type="evidence" value="ECO:0007669"/>
    <property type="project" value="TreeGrafter"/>
</dbReference>
<evidence type="ECO:0000256" key="2">
    <source>
        <dbReference type="ARBA" id="ARBA00022676"/>
    </source>
</evidence>
<comment type="similarity">
    <text evidence="1">Belongs to the UDP-glycosyltransferase family.</text>
</comment>
<dbReference type="PANTHER" id="PTHR11926:SF1494">
    <property type="entry name" value="FLAVONOL 3-O-GLUCOSYLTRANSFERASE UGT76E12-RELATED"/>
    <property type="match status" value="1"/>
</dbReference>
<sequence>MAGRMIPIHPSHPYESSASSSMRPMRPHVMLFTDPLGINALQLHALARALLLAMPEAAFSFLGEINILFSLPQEGGVQLPVTCVISDAFTWIAESVPAEKVPLWIVFHCGFPLAIWAHVYAELFFLQLWNGRRCCKTAASQELLGYIPKLKNIRVCDLPDGILFGHNNAFHVKNMGKILTNADVVIVPSVQDFLDQNSFRSIGIKRGLPIGPLDLLSPVPPNSSNREDCLGWLDIQPALSVVYVCFGCHSNNTLPPAEHTNVALGLEDSRTPFLWSIKQEHRPYLPEGFEERTRDIGMLVSSAPHKSVLDHPAVALFVGFSGWKEVLQCLLAAVPILCRPLNGEERMVSRVVHDIWCVGVTFDGPIQRWWFSIAIEGIMRGAQGDQMRKSVHKYRIMTMGAMMAGGSLSNNFEHLLKIIRMEEETI</sequence>
<reference evidence="5 6" key="1">
    <citation type="journal article" date="2022" name="Nat. Plants">
        <title>Genomes of leafy and leafless Platanthera orchids illuminate the evolution of mycoheterotrophy.</title>
        <authorList>
            <person name="Li M.H."/>
            <person name="Liu K.W."/>
            <person name="Li Z."/>
            <person name="Lu H.C."/>
            <person name="Ye Q.L."/>
            <person name="Zhang D."/>
            <person name="Wang J.Y."/>
            <person name="Li Y.F."/>
            <person name="Zhong Z.M."/>
            <person name="Liu X."/>
            <person name="Yu X."/>
            <person name="Liu D.K."/>
            <person name="Tu X.D."/>
            <person name="Liu B."/>
            <person name="Hao Y."/>
            <person name="Liao X.Y."/>
            <person name="Jiang Y.T."/>
            <person name="Sun W.H."/>
            <person name="Chen J."/>
            <person name="Chen Y.Q."/>
            <person name="Ai Y."/>
            <person name="Zhai J.W."/>
            <person name="Wu S.S."/>
            <person name="Zhou Z."/>
            <person name="Hsiao Y.Y."/>
            <person name="Wu W.L."/>
            <person name="Chen Y.Y."/>
            <person name="Lin Y.F."/>
            <person name="Hsu J.L."/>
            <person name="Li C.Y."/>
            <person name="Wang Z.W."/>
            <person name="Zhao X."/>
            <person name="Zhong W.Y."/>
            <person name="Ma X.K."/>
            <person name="Ma L."/>
            <person name="Huang J."/>
            <person name="Chen G.Z."/>
            <person name="Huang M.Z."/>
            <person name="Huang L."/>
            <person name="Peng D.H."/>
            <person name="Luo Y.B."/>
            <person name="Zou S.Q."/>
            <person name="Chen S.P."/>
            <person name="Lan S."/>
            <person name="Tsai W.C."/>
            <person name="Van de Peer Y."/>
            <person name="Liu Z.J."/>
        </authorList>
    </citation>
    <scope>NUCLEOTIDE SEQUENCE [LARGE SCALE GENOMIC DNA]</scope>
    <source>
        <strain evidence="5">Lor287</strain>
    </source>
</reference>
<dbReference type="GO" id="GO:0080043">
    <property type="term" value="F:quercetin 3-O-glucosyltransferase activity"/>
    <property type="evidence" value="ECO:0007669"/>
    <property type="project" value="TreeGrafter"/>
</dbReference>
<evidence type="ECO:0000313" key="5">
    <source>
        <dbReference type="EMBL" id="KAK8954532.1"/>
    </source>
</evidence>
<evidence type="ECO:0000256" key="1">
    <source>
        <dbReference type="ARBA" id="ARBA00009995"/>
    </source>
</evidence>
<gene>
    <name evidence="5" type="primary">UGT78D2</name>
    <name evidence="5" type="ORF">KSP39_PZI001841</name>
</gene>
<organism evidence="5 6">
    <name type="scientific">Platanthera zijinensis</name>
    <dbReference type="NCBI Taxonomy" id="2320716"/>
    <lineage>
        <taxon>Eukaryota</taxon>
        <taxon>Viridiplantae</taxon>
        <taxon>Streptophyta</taxon>
        <taxon>Embryophyta</taxon>
        <taxon>Tracheophyta</taxon>
        <taxon>Spermatophyta</taxon>
        <taxon>Magnoliopsida</taxon>
        <taxon>Liliopsida</taxon>
        <taxon>Asparagales</taxon>
        <taxon>Orchidaceae</taxon>
        <taxon>Orchidoideae</taxon>
        <taxon>Orchideae</taxon>
        <taxon>Orchidinae</taxon>
        <taxon>Platanthera</taxon>
    </lineage>
</organism>
<keyword evidence="2" id="KW-0328">Glycosyltransferase</keyword>
<protein>
    <submittedName>
        <fullName evidence="5">UDP-glycosyltransferase 78D2</fullName>
    </submittedName>
</protein>
<accession>A0AAP0GEE8</accession>
<keyword evidence="3" id="KW-0808">Transferase</keyword>
<dbReference type="Proteomes" id="UP001418222">
    <property type="component" value="Unassembled WGS sequence"/>
</dbReference>
<dbReference type="SUPFAM" id="SSF53756">
    <property type="entry name" value="UDP-Glycosyltransferase/glycogen phosphorylase"/>
    <property type="match status" value="1"/>
</dbReference>
<evidence type="ECO:0000313" key="6">
    <source>
        <dbReference type="Proteomes" id="UP001418222"/>
    </source>
</evidence>
<comment type="caution">
    <text evidence="5">The sequence shown here is derived from an EMBL/GenBank/DDBJ whole genome shotgun (WGS) entry which is preliminary data.</text>
</comment>
<dbReference type="PANTHER" id="PTHR11926">
    <property type="entry name" value="GLUCOSYL/GLUCURONOSYL TRANSFERASES"/>
    <property type="match status" value="1"/>
</dbReference>
<name>A0AAP0GEE8_9ASPA</name>
<keyword evidence="6" id="KW-1185">Reference proteome</keyword>
<dbReference type="AlphaFoldDB" id="A0AAP0GEE8"/>
<evidence type="ECO:0000256" key="4">
    <source>
        <dbReference type="SAM" id="MobiDB-lite"/>
    </source>
</evidence>